<comment type="caution">
    <text evidence="1">The sequence shown here is derived from an EMBL/GenBank/DDBJ whole genome shotgun (WGS) entry which is preliminary data.</text>
</comment>
<gene>
    <name evidence="1" type="ORF">SCALOS_LOCUS1579</name>
</gene>
<dbReference type="Proteomes" id="UP000789860">
    <property type="component" value="Unassembled WGS sequence"/>
</dbReference>
<evidence type="ECO:0000313" key="1">
    <source>
        <dbReference type="EMBL" id="CAG8460208.1"/>
    </source>
</evidence>
<proteinExistence type="predicted"/>
<keyword evidence="2" id="KW-1185">Reference proteome</keyword>
<dbReference type="EMBL" id="CAJVPM010001124">
    <property type="protein sequence ID" value="CAG8460208.1"/>
    <property type="molecule type" value="Genomic_DNA"/>
</dbReference>
<sequence>MSNWYSDTVCPECKGKKSSVFTICKCSRIKKYPTCKKCYEREKKFLDYERENNFLNYERKKEIIWLDDNKSNMQEDNFFKDTIPKCLSCSSYGRPIKHFIKDCPKQQEYKDRSYELNDYGY</sequence>
<accession>A0ACA9K953</accession>
<name>A0ACA9K953_9GLOM</name>
<reference evidence="1" key="1">
    <citation type="submission" date="2021-06" db="EMBL/GenBank/DDBJ databases">
        <authorList>
            <person name="Kallberg Y."/>
            <person name="Tangrot J."/>
            <person name="Rosling A."/>
        </authorList>
    </citation>
    <scope>NUCLEOTIDE SEQUENCE</scope>
    <source>
        <strain evidence="1">AU212A</strain>
    </source>
</reference>
<evidence type="ECO:0000313" key="2">
    <source>
        <dbReference type="Proteomes" id="UP000789860"/>
    </source>
</evidence>
<organism evidence="1 2">
    <name type="scientific">Scutellospora calospora</name>
    <dbReference type="NCBI Taxonomy" id="85575"/>
    <lineage>
        <taxon>Eukaryota</taxon>
        <taxon>Fungi</taxon>
        <taxon>Fungi incertae sedis</taxon>
        <taxon>Mucoromycota</taxon>
        <taxon>Glomeromycotina</taxon>
        <taxon>Glomeromycetes</taxon>
        <taxon>Diversisporales</taxon>
        <taxon>Gigasporaceae</taxon>
        <taxon>Scutellospora</taxon>
    </lineage>
</organism>
<protein>
    <submittedName>
        <fullName evidence="1">3318_t:CDS:1</fullName>
    </submittedName>
</protein>